<dbReference type="InterPro" id="IPR012340">
    <property type="entry name" value="NA-bd_OB-fold"/>
</dbReference>
<keyword evidence="5" id="KW-1133">Transmembrane helix</keyword>
<dbReference type="InterPro" id="IPR019734">
    <property type="entry name" value="TPR_rpt"/>
</dbReference>
<dbReference type="PROSITE" id="PS50293">
    <property type="entry name" value="TPR_REGION"/>
    <property type="match status" value="1"/>
</dbReference>
<dbReference type="PROSITE" id="PS50005">
    <property type="entry name" value="TPR"/>
    <property type="match status" value="3"/>
</dbReference>
<evidence type="ECO:0000256" key="2">
    <source>
        <dbReference type="ARBA" id="ARBA00022676"/>
    </source>
</evidence>
<dbReference type="Pfam" id="PF13431">
    <property type="entry name" value="TPR_17"/>
    <property type="match status" value="1"/>
</dbReference>
<feature type="repeat" description="TPR" evidence="4">
    <location>
        <begin position="100"/>
        <end position="133"/>
    </location>
</feature>
<proteinExistence type="predicted"/>
<comment type="pathway">
    <text evidence="1">Protein modification; protein glycosylation.</text>
</comment>
<dbReference type="GO" id="GO:0016757">
    <property type="term" value="F:glycosyltransferase activity"/>
    <property type="evidence" value="ECO:0007669"/>
    <property type="project" value="UniProtKB-KW"/>
</dbReference>
<dbReference type="PANTHER" id="PTHR44835:SF1">
    <property type="entry name" value="PROTEIN O-GLCNAC TRANSFERASE"/>
    <property type="match status" value="1"/>
</dbReference>
<evidence type="ECO:0000313" key="7">
    <source>
        <dbReference type="EMBL" id="CAI8599954.1"/>
    </source>
</evidence>
<reference evidence="7 8" key="1">
    <citation type="submission" date="2023-01" db="EMBL/GenBank/DDBJ databases">
        <authorList>
            <person name="Kreplak J."/>
        </authorList>
    </citation>
    <scope>NUCLEOTIDE SEQUENCE [LARGE SCALE GENOMIC DNA]</scope>
</reference>
<name>A0AAV0ZNW6_VICFA</name>
<evidence type="ECO:0000256" key="3">
    <source>
        <dbReference type="ARBA" id="ARBA00022679"/>
    </source>
</evidence>
<feature type="transmembrane region" description="Helical" evidence="5">
    <location>
        <begin position="238"/>
        <end position="256"/>
    </location>
</feature>
<accession>A0AAV0ZNW6</accession>
<keyword evidence="8" id="KW-1185">Reference proteome</keyword>
<dbReference type="Pfam" id="PF09103">
    <property type="entry name" value="BRCA-2_OB1"/>
    <property type="match status" value="1"/>
</dbReference>
<dbReference type="SMART" id="SM00028">
    <property type="entry name" value="TPR"/>
    <property type="match status" value="4"/>
</dbReference>
<dbReference type="GO" id="GO:0000724">
    <property type="term" value="P:double-strand break repair via homologous recombination"/>
    <property type="evidence" value="ECO:0007669"/>
    <property type="project" value="InterPro"/>
</dbReference>
<dbReference type="SUPFAM" id="SSF48452">
    <property type="entry name" value="TPR-like"/>
    <property type="match status" value="1"/>
</dbReference>
<keyword evidence="4" id="KW-0802">TPR repeat</keyword>
<dbReference type="EMBL" id="OX451737">
    <property type="protein sequence ID" value="CAI8599954.1"/>
    <property type="molecule type" value="Genomic_DNA"/>
</dbReference>
<evidence type="ECO:0000256" key="5">
    <source>
        <dbReference type="SAM" id="Phobius"/>
    </source>
</evidence>
<dbReference type="AlphaFoldDB" id="A0AAV0ZNW6"/>
<feature type="repeat" description="TPR" evidence="4">
    <location>
        <begin position="66"/>
        <end position="99"/>
    </location>
</feature>
<dbReference type="Proteomes" id="UP001157006">
    <property type="component" value="Chromosome 2"/>
</dbReference>
<evidence type="ECO:0000313" key="8">
    <source>
        <dbReference type="Proteomes" id="UP001157006"/>
    </source>
</evidence>
<feature type="domain" description="BRCA2 OB1" evidence="6">
    <location>
        <begin position="184"/>
        <end position="221"/>
    </location>
</feature>
<dbReference type="Gene3D" id="1.25.40.10">
    <property type="entry name" value="Tetratricopeptide repeat domain"/>
    <property type="match status" value="2"/>
</dbReference>
<evidence type="ECO:0000259" key="6">
    <source>
        <dbReference type="Pfam" id="PF09103"/>
    </source>
</evidence>
<protein>
    <recommendedName>
        <fullName evidence="6">BRCA2 OB1 domain-containing protein</fullName>
    </recommendedName>
</protein>
<evidence type="ECO:0000256" key="4">
    <source>
        <dbReference type="PROSITE-ProRule" id="PRU00339"/>
    </source>
</evidence>
<feature type="repeat" description="TPR" evidence="4">
    <location>
        <begin position="32"/>
        <end position="65"/>
    </location>
</feature>
<dbReference type="Gene3D" id="2.40.50.140">
    <property type="entry name" value="Nucleic acid-binding proteins"/>
    <property type="match status" value="1"/>
</dbReference>
<keyword evidence="5" id="KW-0472">Membrane</keyword>
<keyword evidence="2" id="KW-0328">Glycosyltransferase</keyword>
<keyword evidence="5" id="KW-0812">Transmembrane</keyword>
<keyword evidence="3" id="KW-0808">Transferase</keyword>
<gene>
    <name evidence="7" type="ORF">VFH_II198720</name>
</gene>
<dbReference type="SUPFAM" id="SSF50249">
    <property type="entry name" value="Nucleic acid-binding proteins"/>
    <property type="match status" value="1"/>
</dbReference>
<sequence length="302" mass="34323">MYNLGVAYGEMLKFDMAIVFYELAFHFNPHCAEACNNLGVIYKDRDNLDKAIECYQLALSIKPNFSQSLNNLGVVYIVQSKMDAAASMIEKAIITNPTYAEAYNNLGLLYRDDGDIALVNNAYEQRLKIDPNSRNAGQNRLLAMNYIDEGNDDKLFEAHRDWGRRFMRLYQPFTSWNNSKDPEGFKKHYATVQVELTDEWYPINAILDVPLSKQLAAGRLFSVLKASLLSDSSYKVHFSQLAIIFIIVIISALLLSPTHATPKPKKSEDSDEGIKTKQTRSRRTIIVLLHLWISEALPTCLQ</sequence>
<dbReference type="InterPro" id="IPR051939">
    <property type="entry name" value="Glycosyltr_41/O-GlcNAc_trsf"/>
</dbReference>
<evidence type="ECO:0000256" key="1">
    <source>
        <dbReference type="ARBA" id="ARBA00004922"/>
    </source>
</evidence>
<organism evidence="7 8">
    <name type="scientific">Vicia faba</name>
    <name type="common">Broad bean</name>
    <name type="synonym">Faba vulgaris</name>
    <dbReference type="NCBI Taxonomy" id="3906"/>
    <lineage>
        <taxon>Eukaryota</taxon>
        <taxon>Viridiplantae</taxon>
        <taxon>Streptophyta</taxon>
        <taxon>Embryophyta</taxon>
        <taxon>Tracheophyta</taxon>
        <taxon>Spermatophyta</taxon>
        <taxon>Magnoliopsida</taxon>
        <taxon>eudicotyledons</taxon>
        <taxon>Gunneridae</taxon>
        <taxon>Pentapetalae</taxon>
        <taxon>rosids</taxon>
        <taxon>fabids</taxon>
        <taxon>Fabales</taxon>
        <taxon>Fabaceae</taxon>
        <taxon>Papilionoideae</taxon>
        <taxon>50 kb inversion clade</taxon>
        <taxon>NPAAA clade</taxon>
        <taxon>Hologalegina</taxon>
        <taxon>IRL clade</taxon>
        <taxon>Fabeae</taxon>
        <taxon>Vicia</taxon>
    </lineage>
</organism>
<dbReference type="PANTHER" id="PTHR44835">
    <property type="entry name" value="UDP-N-ACETYLGLUCOSAMINE--PEPTIDE N-ACETYLGLUCOSAMINYLTRANSFERASE SPINDLY-RELATED"/>
    <property type="match status" value="1"/>
</dbReference>
<dbReference type="Pfam" id="PF00515">
    <property type="entry name" value="TPR_1"/>
    <property type="match status" value="1"/>
</dbReference>
<dbReference type="InterPro" id="IPR011990">
    <property type="entry name" value="TPR-like_helical_dom_sf"/>
</dbReference>
<dbReference type="InterPro" id="IPR015187">
    <property type="entry name" value="BRCA2_OB_1"/>
</dbReference>